<gene>
    <name evidence="3" type="ORF">N0V93_008716</name>
</gene>
<evidence type="ECO:0000313" key="4">
    <source>
        <dbReference type="Proteomes" id="UP001140453"/>
    </source>
</evidence>
<keyword evidence="1" id="KW-0175">Coiled coil</keyword>
<dbReference type="EMBL" id="JAPEVB010000005">
    <property type="protein sequence ID" value="KAJ4388111.1"/>
    <property type="molecule type" value="Genomic_DNA"/>
</dbReference>
<dbReference type="PROSITE" id="PS51386">
    <property type="entry name" value="RINT1_TIP20"/>
    <property type="match status" value="1"/>
</dbReference>
<dbReference type="InterPro" id="IPR007528">
    <property type="entry name" value="RINT1_Tip20"/>
</dbReference>
<dbReference type="InterPro" id="IPR042044">
    <property type="entry name" value="EXOC6PINT-1/Sec15/Tip20_C_dom2"/>
</dbReference>
<evidence type="ECO:0000313" key="3">
    <source>
        <dbReference type="EMBL" id="KAJ4388111.1"/>
    </source>
</evidence>
<feature type="coiled-coil region" evidence="1">
    <location>
        <begin position="26"/>
        <end position="67"/>
    </location>
</feature>
<dbReference type="GO" id="GO:0006888">
    <property type="term" value="P:endoplasmic reticulum to Golgi vesicle-mediated transport"/>
    <property type="evidence" value="ECO:0007669"/>
    <property type="project" value="InterPro"/>
</dbReference>
<name>A0A9W9CU60_9PEZI</name>
<evidence type="ECO:0000256" key="2">
    <source>
        <dbReference type="SAM" id="MobiDB-lite"/>
    </source>
</evidence>
<dbReference type="PANTHER" id="PTHR13520:SF0">
    <property type="entry name" value="RAD50-INTERACTING PROTEIN 1"/>
    <property type="match status" value="1"/>
</dbReference>
<protein>
    <submittedName>
        <fullName evidence="3">Uncharacterized protein</fullName>
    </submittedName>
</protein>
<dbReference type="GO" id="GO:0006890">
    <property type="term" value="P:retrograde vesicle-mediated transport, Golgi to endoplasmic reticulum"/>
    <property type="evidence" value="ECO:0007669"/>
    <property type="project" value="InterPro"/>
</dbReference>
<organism evidence="3 4">
    <name type="scientific">Gnomoniopsis smithogilvyi</name>
    <dbReference type="NCBI Taxonomy" id="1191159"/>
    <lineage>
        <taxon>Eukaryota</taxon>
        <taxon>Fungi</taxon>
        <taxon>Dikarya</taxon>
        <taxon>Ascomycota</taxon>
        <taxon>Pezizomycotina</taxon>
        <taxon>Sordariomycetes</taxon>
        <taxon>Sordariomycetidae</taxon>
        <taxon>Diaporthales</taxon>
        <taxon>Gnomoniaceae</taxon>
        <taxon>Gnomoniopsis</taxon>
    </lineage>
</organism>
<sequence>MATAAQLPFRTMSSDDMRLDDYLDDKLQYTSDLESLDDLLASVEEQRVQLQSQLDDATRSLAVARQSTDERQASLQKQIDDFQALQQHIDVRLQIVAQSDAPDEAIRRLEGPMNKLAKVNLAHKYLVLLQDVEDLRKEARSHLPKSPKAALEPYTKLKRLATYLQELQEPADGAAVHLVTHVGAIAESLWDEMKRTMWTEMDGILVKRGWPKKVGPQSEIDEEWRECFEKLIDLQVPEVLYSNGVVTLLPMDVMAQNWIKEFRYHFMSDKPTSKPQVIGTQCFPWILTQLEEWDDFLRDNFGYILASKFNETNVANQMVYMDPTCALITSLLPVIKEKINSAMDVALRDPVFLSSLMSQLMTFDDNLRNRFNYDGGDLERGWGGITSEVLDKHFAKWLEAEKTFALERYETIMASPEARQIDYDYHGPGKTKPTYGAVRVIDLLRTLTNQYERVKRFSHKLRFLIDIQLDILDEYHSRLRDGLDAYSALTSVTLKAFSGASKEQLAALEGTGAFETLSKVFGSSDYVINALKDWGNEEIFVDMYDRLQARARARRSGDQSNLAGDMSQDEVKSRTSGAVGSNEDGGILFDETIKAYAARRETALNWLIAAVQESHAKAFRPYVQRTQWMTIDDSAPNDPYQLAITAELDEPLRILKRNFDFLARALSTAVFRRIVRRALESLQDNLYDNVLAGNRFTTLGAAQFFRDVHAVFAMVDRYIPDGSAAMAFLSDAVQLLNLPVELPEGEEGGLTLKQASDRVFTDNNEARKVLEELGMEMLEPAHARRVLQNRVETSD</sequence>
<dbReference type="OrthoDB" id="2189254at2759"/>
<dbReference type="Proteomes" id="UP001140453">
    <property type="component" value="Unassembled WGS sequence"/>
</dbReference>
<dbReference type="Pfam" id="PF04437">
    <property type="entry name" value="RINT1_TIP1"/>
    <property type="match status" value="1"/>
</dbReference>
<keyword evidence="4" id="KW-1185">Reference proteome</keyword>
<dbReference type="AlphaFoldDB" id="A0A9W9CU60"/>
<accession>A0A9W9CU60</accession>
<proteinExistence type="predicted"/>
<feature type="region of interest" description="Disordered" evidence="2">
    <location>
        <begin position="555"/>
        <end position="580"/>
    </location>
</feature>
<dbReference type="GO" id="GO:0070939">
    <property type="term" value="C:Dsl1/NZR complex"/>
    <property type="evidence" value="ECO:0007669"/>
    <property type="project" value="InterPro"/>
</dbReference>
<dbReference type="Gene3D" id="1.20.58.670">
    <property type="entry name" value="Dsl1p vesicle tethering complex, Tip20p subunit, domain D"/>
    <property type="match status" value="1"/>
</dbReference>
<comment type="caution">
    <text evidence="3">The sequence shown here is derived from an EMBL/GenBank/DDBJ whole genome shotgun (WGS) entry which is preliminary data.</text>
</comment>
<reference evidence="3" key="1">
    <citation type="submission" date="2022-10" db="EMBL/GenBank/DDBJ databases">
        <title>Tapping the CABI collections for fungal endophytes: first genome assemblies for Collariella, Neodidymelliopsis, Ascochyta clinopodiicola, Didymella pomorum, Didymosphaeria variabile, Neocosmospora piperis and Neocucurbitaria cava.</title>
        <authorList>
            <person name="Hill R."/>
        </authorList>
    </citation>
    <scope>NUCLEOTIDE SEQUENCE</scope>
    <source>
        <strain evidence="3">IMI 355082</strain>
    </source>
</reference>
<dbReference type="GO" id="GO:0060628">
    <property type="term" value="P:regulation of ER to Golgi vesicle-mediated transport"/>
    <property type="evidence" value="ECO:0007669"/>
    <property type="project" value="TreeGrafter"/>
</dbReference>
<dbReference type="PANTHER" id="PTHR13520">
    <property type="entry name" value="RAD50-INTERACTING PROTEIN 1 RINT-1"/>
    <property type="match status" value="1"/>
</dbReference>
<evidence type="ECO:0000256" key="1">
    <source>
        <dbReference type="SAM" id="Coils"/>
    </source>
</evidence>